<evidence type="ECO:0000313" key="3">
    <source>
        <dbReference type="EMBL" id="EPS65264.1"/>
    </source>
</evidence>
<sequence>SAPKSTGNGKSITVSQAKNKLKSTRGADAALRIYAASTSADRDSFFFSTAVGYNQGLTVRRLALSNRFPEIESFLESHKSQPQVAAEGFVAALIRSYGSVGMIENAARTYEQMPEFGTPRTPLSFNALLNACIHSKAPHRVAAYFAELPAKHGFSPNPISYGILIKSHCQAGNLGLALQTLNQMDQKGVEITAVTFTTILHELYTNNRIEEAENLWNETVSRKGFQPDVGCYNAKLSHLSRSGNPDDLKSVIGEMKGRGLEPDAISLNYLISCHCLRGNVDAAVGVYDDLVRKRGMNPNAATYRTLVFHLCERDRFLDGYRVFRRSVKARKMPGFDALKRLLEGLAKRGHRDEAGAMVRVVRRKALPEELAKAWDEVVEQVEL</sequence>
<dbReference type="PANTHER" id="PTHR45613">
    <property type="entry name" value="PENTATRICOPEPTIDE REPEAT-CONTAINING PROTEIN"/>
    <property type="match status" value="1"/>
</dbReference>
<dbReference type="NCBIfam" id="TIGR00756">
    <property type="entry name" value="PPR"/>
    <property type="match status" value="3"/>
</dbReference>
<dbReference type="InterPro" id="IPR002885">
    <property type="entry name" value="PPR_rpt"/>
</dbReference>
<protein>
    <recommendedName>
        <fullName evidence="5">Pentacotripeptide-repeat region of PRORP domain-containing protein</fullName>
    </recommendedName>
</protein>
<evidence type="ECO:0000313" key="4">
    <source>
        <dbReference type="Proteomes" id="UP000015453"/>
    </source>
</evidence>
<dbReference type="AlphaFoldDB" id="S8CE75"/>
<feature type="repeat" description="PPR" evidence="2">
    <location>
        <begin position="228"/>
        <end position="262"/>
    </location>
</feature>
<keyword evidence="4" id="KW-1185">Reference proteome</keyword>
<dbReference type="InterPro" id="IPR011990">
    <property type="entry name" value="TPR-like_helical_dom_sf"/>
</dbReference>
<feature type="repeat" description="PPR" evidence="2">
    <location>
        <begin position="157"/>
        <end position="191"/>
    </location>
</feature>
<keyword evidence="1" id="KW-0677">Repeat</keyword>
<reference evidence="3 4" key="1">
    <citation type="journal article" date="2013" name="BMC Genomics">
        <title>The miniature genome of a carnivorous plant Genlisea aurea contains a low number of genes and short non-coding sequences.</title>
        <authorList>
            <person name="Leushkin E.V."/>
            <person name="Sutormin R.A."/>
            <person name="Nabieva E.R."/>
            <person name="Penin A.A."/>
            <person name="Kondrashov A.S."/>
            <person name="Logacheva M.D."/>
        </authorList>
    </citation>
    <scope>NUCLEOTIDE SEQUENCE [LARGE SCALE GENOMIC DNA]</scope>
</reference>
<organism evidence="3 4">
    <name type="scientific">Genlisea aurea</name>
    <dbReference type="NCBI Taxonomy" id="192259"/>
    <lineage>
        <taxon>Eukaryota</taxon>
        <taxon>Viridiplantae</taxon>
        <taxon>Streptophyta</taxon>
        <taxon>Embryophyta</taxon>
        <taxon>Tracheophyta</taxon>
        <taxon>Spermatophyta</taxon>
        <taxon>Magnoliopsida</taxon>
        <taxon>eudicotyledons</taxon>
        <taxon>Gunneridae</taxon>
        <taxon>Pentapetalae</taxon>
        <taxon>asterids</taxon>
        <taxon>lamiids</taxon>
        <taxon>Lamiales</taxon>
        <taxon>Lentibulariaceae</taxon>
        <taxon>Genlisea</taxon>
    </lineage>
</organism>
<feature type="repeat" description="PPR" evidence="2">
    <location>
        <begin position="192"/>
        <end position="227"/>
    </location>
</feature>
<gene>
    <name evidence="3" type="ORF">M569_09514</name>
</gene>
<feature type="repeat" description="PPR" evidence="2">
    <location>
        <begin position="263"/>
        <end position="298"/>
    </location>
</feature>
<comment type="caution">
    <text evidence="3">The sequence shown here is derived from an EMBL/GenBank/DDBJ whole genome shotgun (WGS) entry which is preliminary data.</text>
</comment>
<dbReference type="Pfam" id="PF01535">
    <property type="entry name" value="PPR"/>
    <property type="match status" value="2"/>
</dbReference>
<accession>S8CE75</accession>
<name>S8CE75_9LAMI</name>
<dbReference type="EMBL" id="AUSU01004337">
    <property type="protein sequence ID" value="EPS65264.1"/>
    <property type="molecule type" value="Genomic_DNA"/>
</dbReference>
<dbReference type="PROSITE" id="PS51375">
    <property type="entry name" value="PPR"/>
    <property type="match status" value="4"/>
</dbReference>
<feature type="non-terminal residue" evidence="3">
    <location>
        <position position="1"/>
    </location>
</feature>
<dbReference type="Pfam" id="PF13041">
    <property type="entry name" value="PPR_2"/>
    <property type="match status" value="2"/>
</dbReference>
<evidence type="ECO:0000256" key="1">
    <source>
        <dbReference type="ARBA" id="ARBA00022737"/>
    </source>
</evidence>
<dbReference type="Proteomes" id="UP000015453">
    <property type="component" value="Unassembled WGS sequence"/>
</dbReference>
<proteinExistence type="predicted"/>
<evidence type="ECO:0008006" key="5">
    <source>
        <dbReference type="Google" id="ProtNLM"/>
    </source>
</evidence>
<evidence type="ECO:0000256" key="2">
    <source>
        <dbReference type="PROSITE-ProRule" id="PRU00708"/>
    </source>
</evidence>
<dbReference type="OrthoDB" id="185373at2759"/>
<dbReference type="Gene3D" id="1.25.40.10">
    <property type="entry name" value="Tetratricopeptide repeat domain"/>
    <property type="match status" value="2"/>
</dbReference>
<dbReference type="PANTHER" id="PTHR45613:SF473">
    <property type="entry name" value="PENTACOTRIPEPTIDE-REPEAT REGION OF PRORP DOMAIN-CONTAINING PROTEIN"/>
    <property type="match status" value="1"/>
</dbReference>